<dbReference type="GO" id="GO:0000035">
    <property type="term" value="F:acyl binding"/>
    <property type="evidence" value="ECO:0007669"/>
    <property type="project" value="TreeGrafter"/>
</dbReference>
<reference evidence="14" key="1">
    <citation type="submission" date="2009-12" db="EMBL/GenBank/DDBJ databases">
        <title>Sequence of Clostridiales genomosp. BVAB3 str. UPII9-5.</title>
        <authorList>
            <person name="Madupu R."/>
            <person name="Durkin A.S."/>
            <person name="Torralba M."/>
            <person name="Methe B."/>
            <person name="Sutton G.G."/>
            <person name="Strausberg R.L."/>
            <person name="Nelson K.E."/>
        </authorList>
    </citation>
    <scope>NUCLEOTIDE SEQUENCE [LARGE SCALE GENOMIC DNA]</scope>
    <source>
        <strain evidence="14">UPII9-5</strain>
    </source>
</reference>
<comment type="PTM">
    <text evidence="9">4'-phosphopantetheine is transferred from CoA to a specific serine of apo-ACP by AcpS. This modification is essential for activity because fatty acids are bound in thioester linkage to the sulfhydryl of the prosthetic group.</text>
</comment>
<keyword evidence="3 9" id="KW-0596">Phosphopantetheine</keyword>
<dbReference type="Gene3D" id="1.10.1200.10">
    <property type="entry name" value="ACP-like"/>
    <property type="match status" value="1"/>
</dbReference>
<dbReference type="InterPro" id="IPR036736">
    <property type="entry name" value="ACP-like_sf"/>
</dbReference>
<evidence type="ECO:0000313" key="13">
    <source>
        <dbReference type="EMBL" id="ADC90967.1"/>
    </source>
</evidence>
<protein>
    <recommendedName>
        <fullName evidence="9 10">Acyl carrier protein</fullName>
        <shortName evidence="9">ACP</shortName>
    </recommendedName>
</protein>
<dbReference type="GO" id="GO:0005829">
    <property type="term" value="C:cytosol"/>
    <property type="evidence" value="ECO:0007669"/>
    <property type="project" value="TreeGrafter"/>
</dbReference>
<comment type="PTM">
    <text evidence="11">4'-phosphopantetheine is transferred from CoA to a specific serine of apo-ACP by acpS.</text>
</comment>
<dbReference type="UniPathway" id="UPA00094"/>
<gene>
    <name evidence="9 13" type="primary">acpP</name>
    <name evidence="13" type="ordered locus">HMPREF0868_0637</name>
</gene>
<dbReference type="STRING" id="699246.HMPREF0868_0637"/>
<evidence type="ECO:0000256" key="8">
    <source>
        <dbReference type="ARBA" id="ARBA00023160"/>
    </source>
</evidence>
<dbReference type="NCBIfam" id="NF002151">
    <property type="entry name" value="PRK00982.1-5"/>
    <property type="match status" value="1"/>
</dbReference>
<dbReference type="GO" id="GO:0016020">
    <property type="term" value="C:membrane"/>
    <property type="evidence" value="ECO:0007669"/>
    <property type="project" value="GOC"/>
</dbReference>
<dbReference type="PANTHER" id="PTHR20863">
    <property type="entry name" value="ACYL CARRIER PROTEIN"/>
    <property type="match status" value="1"/>
</dbReference>
<organism evidence="13 14">
    <name type="scientific">Mageeibacillus indolicus (strain UPII9-5)</name>
    <name type="common">Clostridiales genomosp. BVAB3 (strain UPII9-5)</name>
    <dbReference type="NCBI Taxonomy" id="699246"/>
    <lineage>
        <taxon>Bacteria</taxon>
        <taxon>Bacillati</taxon>
        <taxon>Bacillota</taxon>
        <taxon>Clostridia</taxon>
        <taxon>Eubacteriales</taxon>
        <taxon>Oscillospiraceae</taxon>
        <taxon>Mageeibacillus</taxon>
    </lineage>
</organism>
<comment type="function">
    <text evidence="9 11">Carrier of the growing fatty acid chain in fatty acid biosynthesis.</text>
</comment>
<keyword evidence="5 9" id="KW-0597">Phosphoprotein</keyword>
<evidence type="ECO:0000256" key="9">
    <source>
        <dbReference type="HAMAP-Rule" id="MF_01217"/>
    </source>
</evidence>
<keyword evidence="14" id="KW-1185">Reference proteome</keyword>
<keyword evidence="8 9" id="KW-0275">Fatty acid biosynthesis</keyword>
<evidence type="ECO:0000256" key="10">
    <source>
        <dbReference type="NCBIfam" id="TIGR00517"/>
    </source>
</evidence>
<dbReference type="InterPro" id="IPR003231">
    <property type="entry name" value="ACP"/>
</dbReference>
<dbReference type="EMBL" id="CP001850">
    <property type="protein sequence ID" value="ADC90967.1"/>
    <property type="molecule type" value="Genomic_DNA"/>
</dbReference>
<dbReference type="NCBIfam" id="NF002148">
    <property type="entry name" value="PRK00982.1-2"/>
    <property type="match status" value="1"/>
</dbReference>
<dbReference type="NCBIfam" id="NF002150">
    <property type="entry name" value="PRK00982.1-4"/>
    <property type="match status" value="1"/>
</dbReference>
<dbReference type="InterPro" id="IPR009081">
    <property type="entry name" value="PP-bd_ACP"/>
</dbReference>
<evidence type="ECO:0000256" key="7">
    <source>
        <dbReference type="ARBA" id="ARBA00023098"/>
    </source>
</evidence>
<dbReference type="NCBIfam" id="NF002149">
    <property type="entry name" value="PRK00982.1-3"/>
    <property type="match status" value="1"/>
</dbReference>
<feature type="domain" description="Carrier" evidence="12">
    <location>
        <begin position="4"/>
        <end position="79"/>
    </location>
</feature>
<comment type="pathway">
    <text evidence="1 9 11">Lipid metabolism; fatty acid biosynthesis.</text>
</comment>
<dbReference type="RefSeq" id="WP_012993654.1">
    <property type="nucleotide sequence ID" value="NC_013895.2"/>
</dbReference>
<dbReference type="AlphaFoldDB" id="D3R1A2"/>
<evidence type="ECO:0000256" key="3">
    <source>
        <dbReference type="ARBA" id="ARBA00022450"/>
    </source>
</evidence>
<dbReference type="Pfam" id="PF00550">
    <property type="entry name" value="PP-binding"/>
    <property type="match status" value="1"/>
</dbReference>
<evidence type="ECO:0000256" key="5">
    <source>
        <dbReference type="ARBA" id="ARBA00022553"/>
    </source>
</evidence>
<feature type="modified residue" description="O-(pantetheine 4'-phosphoryl)serine" evidence="9">
    <location>
        <position position="39"/>
    </location>
</feature>
<dbReference type="HAMAP" id="MF_01217">
    <property type="entry name" value="Acyl_carrier"/>
    <property type="match status" value="1"/>
</dbReference>
<comment type="similarity">
    <text evidence="2 9">Belongs to the acyl carrier protein (ACP) family.</text>
</comment>
<comment type="subcellular location">
    <subcellularLocation>
        <location evidence="9">Cytoplasm</location>
    </subcellularLocation>
</comment>
<accession>D3R1A2</accession>
<sequence>MNKEQILETVKSILVEQLGIDAEEIKPDSNFIDDLSADSLDIVELVMAMEQEFGVSIPDEEAENIKTVGDAVDYIKANI</sequence>
<dbReference type="HOGENOM" id="CLU_108696_5_1_9"/>
<dbReference type="PANTHER" id="PTHR20863:SF76">
    <property type="entry name" value="CARRIER DOMAIN-CONTAINING PROTEIN"/>
    <property type="match status" value="1"/>
</dbReference>
<evidence type="ECO:0000256" key="1">
    <source>
        <dbReference type="ARBA" id="ARBA00005194"/>
    </source>
</evidence>
<evidence type="ECO:0000256" key="2">
    <source>
        <dbReference type="ARBA" id="ARBA00010930"/>
    </source>
</evidence>
<dbReference type="KEGG" id="clo:HMPREF0868_0637"/>
<keyword evidence="9" id="KW-0963">Cytoplasm</keyword>
<evidence type="ECO:0000256" key="6">
    <source>
        <dbReference type="ARBA" id="ARBA00022832"/>
    </source>
</evidence>
<name>D3R1A2_MAGIU</name>
<dbReference type="GO" id="GO:0009245">
    <property type="term" value="P:lipid A biosynthetic process"/>
    <property type="evidence" value="ECO:0007669"/>
    <property type="project" value="TreeGrafter"/>
</dbReference>
<dbReference type="SUPFAM" id="SSF47336">
    <property type="entry name" value="ACP-like"/>
    <property type="match status" value="1"/>
</dbReference>
<keyword evidence="6 9" id="KW-0276">Fatty acid metabolism</keyword>
<proteinExistence type="inferred from homology"/>
<dbReference type="Proteomes" id="UP000008234">
    <property type="component" value="Chromosome"/>
</dbReference>
<keyword evidence="4 9" id="KW-0444">Lipid biosynthesis</keyword>
<dbReference type="PROSITE" id="PS50075">
    <property type="entry name" value="CARRIER"/>
    <property type="match status" value="1"/>
</dbReference>
<keyword evidence="7 9" id="KW-0443">Lipid metabolism</keyword>
<evidence type="ECO:0000256" key="4">
    <source>
        <dbReference type="ARBA" id="ARBA00022516"/>
    </source>
</evidence>
<dbReference type="GO" id="GO:0000036">
    <property type="term" value="F:acyl carrier activity"/>
    <property type="evidence" value="ECO:0007669"/>
    <property type="project" value="UniProtKB-UniRule"/>
</dbReference>
<evidence type="ECO:0000313" key="14">
    <source>
        <dbReference type="Proteomes" id="UP000008234"/>
    </source>
</evidence>
<evidence type="ECO:0000256" key="11">
    <source>
        <dbReference type="RuleBase" id="RU003545"/>
    </source>
</evidence>
<evidence type="ECO:0000259" key="12">
    <source>
        <dbReference type="PROSITE" id="PS50075"/>
    </source>
</evidence>
<dbReference type="NCBIfam" id="TIGR00517">
    <property type="entry name" value="acyl_carrier"/>
    <property type="match status" value="1"/>
</dbReference>
<dbReference type="eggNOG" id="COG0236">
    <property type="taxonomic scope" value="Bacteria"/>
</dbReference>
<dbReference type="FunFam" id="1.10.1200.10:FF:000003">
    <property type="entry name" value="Acyl carrier protein"/>
    <property type="match status" value="1"/>
</dbReference>